<evidence type="ECO:0000256" key="1">
    <source>
        <dbReference type="ARBA" id="ARBA00001947"/>
    </source>
</evidence>
<dbReference type="InterPro" id="IPR013149">
    <property type="entry name" value="ADH-like_C"/>
</dbReference>
<dbReference type="InterPro" id="IPR036291">
    <property type="entry name" value="NAD(P)-bd_dom_sf"/>
</dbReference>
<comment type="caution">
    <text evidence="8">The sequence shown here is derived from an EMBL/GenBank/DDBJ whole genome shotgun (WGS) entry which is preliminary data.</text>
</comment>
<dbReference type="Gene3D" id="3.90.180.10">
    <property type="entry name" value="Medium-chain alcohol dehydrogenases, catalytic domain"/>
    <property type="match status" value="1"/>
</dbReference>
<dbReference type="SUPFAM" id="SSF51735">
    <property type="entry name" value="NAD(P)-binding Rossmann-fold domains"/>
    <property type="match status" value="1"/>
</dbReference>
<dbReference type="Gene3D" id="3.40.50.720">
    <property type="entry name" value="NAD(P)-binding Rossmann-like Domain"/>
    <property type="match status" value="1"/>
</dbReference>
<accession>A0A6N7Q213</accession>
<evidence type="ECO:0000256" key="3">
    <source>
        <dbReference type="ARBA" id="ARBA00022833"/>
    </source>
</evidence>
<dbReference type="PROSITE" id="PS00059">
    <property type="entry name" value="ADH_ZINC"/>
    <property type="match status" value="1"/>
</dbReference>
<proteinExistence type="inferred from homology"/>
<dbReference type="InterPro" id="IPR002328">
    <property type="entry name" value="ADH_Zn_CS"/>
</dbReference>
<evidence type="ECO:0000313" key="9">
    <source>
        <dbReference type="Proteomes" id="UP000440224"/>
    </source>
</evidence>
<gene>
    <name evidence="8" type="ORF">GF068_24165</name>
</gene>
<keyword evidence="9" id="KW-1185">Reference proteome</keyword>
<dbReference type="GO" id="GO:0016491">
    <property type="term" value="F:oxidoreductase activity"/>
    <property type="evidence" value="ECO:0007669"/>
    <property type="project" value="UniProtKB-KW"/>
</dbReference>
<sequence length="383" mass="41726">MLALTYHGPKRVFVEENPEPRIEHPNDVVLRVTRATICGSDLHLYNGYVPDTRVGTIFGHEFTGVVEEVGPSVASLARGDRVVVPFNIACGACFFCQRERTSICENTNPLTKVVGGVFGYSHTTGGYQGGQAELVRVPFADVGPMKIPDDLSDEDVLFLSDILPTGYQAAEMGDITPEDTVAVFGCGPVGLFAQRCAWLMGAKRVIAIDSIDYRLAFAQKYNRVEIVDFKEHPDVVSRLLEMTDGRGPDVCIEAVGLEAKGSLLHGVLGKMLRVQAGSPIALNWSIQAARRGGRVSIIGVYGPPWNLVDMGSAMNKGLTIKAGQCDVKRYMPRLVEHIREGRIDPKALITHHVPLEETAEMYRIFNARADGVLKVALIPPGAK</sequence>
<dbReference type="Pfam" id="PF08240">
    <property type="entry name" value="ADH_N"/>
    <property type="match status" value="1"/>
</dbReference>
<dbReference type="CDD" id="cd08283">
    <property type="entry name" value="FDH_like_1"/>
    <property type="match status" value="1"/>
</dbReference>
<dbReference type="Pfam" id="PF00107">
    <property type="entry name" value="ADH_zinc_N"/>
    <property type="match status" value="1"/>
</dbReference>
<evidence type="ECO:0000259" key="7">
    <source>
        <dbReference type="Pfam" id="PF08240"/>
    </source>
</evidence>
<keyword evidence="4" id="KW-0560">Oxidoreductase</keyword>
<evidence type="ECO:0000256" key="5">
    <source>
        <dbReference type="RuleBase" id="RU361277"/>
    </source>
</evidence>
<feature type="domain" description="Alcohol dehydrogenase-like N-terminal" evidence="7">
    <location>
        <begin position="25"/>
        <end position="144"/>
    </location>
</feature>
<dbReference type="SUPFAM" id="SSF50129">
    <property type="entry name" value="GroES-like"/>
    <property type="match status" value="1"/>
</dbReference>
<reference evidence="8 9" key="1">
    <citation type="submission" date="2019-10" db="EMBL/GenBank/DDBJ databases">
        <title>A soil myxobacterium in the family Polyangiaceae.</title>
        <authorList>
            <person name="Li Y."/>
            <person name="Wang J."/>
        </authorList>
    </citation>
    <scope>NUCLEOTIDE SEQUENCE [LARGE SCALE GENOMIC DNA]</scope>
    <source>
        <strain evidence="8 9">DSM 14734</strain>
    </source>
</reference>
<dbReference type="GO" id="GO:0008270">
    <property type="term" value="F:zinc ion binding"/>
    <property type="evidence" value="ECO:0007669"/>
    <property type="project" value="InterPro"/>
</dbReference>
<dbReference type="PANTHER" id="PTHR42813:SF2">
    <property type="entry name" value="DEHYDROGENASE, ZINC-CONTAINING, PUTATIVE (AFU_ORTHOLOGUE AFUA_2G02810)-RELATED"/>
    <property type="match status" value="1"/>
</dbReference>
<evidence type="ECO:0000313" key="8">
    <source>
        <dbReference type="EMBL" id="MRG94991.1"/>
    </source>
</evidence>
<dbReference type="InterPro" id="IPR011032">
    <property type="entry name" value="GroES-like_sf"/>
</dbReference>
<keyword evidence="3 5" id="KW-0862">Zinc</keyword>
<comment type="similarity">
    <text evidence="5">Belongs to the zinc-containing alcohol dehydrogenase family.</text>
</comment>
<dbReference type="RefSeq" id="WP_153821775.1">
    <property type="nucleotide sequence ID" value="NZ_WJIE01000006.1"/>
</dbReference>
<dbReference type="Proteomes" id="UP000440224">
    <property type="component" value="Unassembled WGS sequence"/>
</dbReference>
<organism evidence="8 9">
    <name type="scientific">Polyangium spumosum</name>
    <dbReference type="NCBI Taxonomy" id="889282"/>
    <lineage>
        <taxon>Bacteria</taxon>
        <taxon>Pseudomonadati</taxon>
        <taxon>Myxococcota</taxon>
        <taxon>Polyangia</taxon>
        <taxon>Polyangiales</taxon>
        <taxon>Polyangiaceae</taxon>
        <taxon>Polyangium</taxon>
    </lineage>
</organism>
<feature type="domain" description="Alcohol dehydrogenase-like C-terminal" evidence="6">
    <location>
        <begin position="188"/>
        <end position="258"/>
    </location>
</feature>
<dbReference type="PANTHER" id="PTHR42813">
    <property type="entry name" value="ZINC-TYPE ALCOHOL DEHYDROGENASE-LIKE"/>
    <property type="match status" value="1"/>
</dbReference>
<evidence type="ECO:0000259" key="6">
    <source>
        <dbReference type="Pfam" id="PF00107"/>
    </source>
</evidence>
<protein>
    <submittedName>
        <fullName evidence="8">Alcohol dehydrogenase catalytic domain-containing protein</fullName>
    </submittedName>
</protein>
<name>A0A6N7Q213_9BACT</name>
<dbReference type="OrthoDB" id="5484143at2"/>
<dbReference type="AlphaFoldDB" id="A0A6N7Q213"/>
<dbReference type="EMBL" id="WJIE01000006">
    <property type="protein sequence ID" value="MRG94991.1"/>
    <property type="molecule type" value="Genomic_DNA"/>
</dbReference>
<dbReference type="InterPro" id="IPR013154">
    <property type="entry name" value="ADH-like_N"/>
</dbReference>
<evidence type="ECO:0000256" key="4">
    <source>
        <dbReference type="ARBA" id="ARBA00023002"/>
    </source>
</evidence>
<keyword evidence="2 5" id="KW-0479">Metal-binding</keyword>
<comment type="cofactor">
    <cofactor evidence="1 5">
        <name>Zn(2+)</name>
        <dbReference type="ChEBI" id="CHEBI:29105"/>
    </cofactor>
</comment>
<evidence type="ECO:0000256" key="2">
    <source>
        <dbReference type="ARBA" id="ARBA00022723"/>
    </source>
</evidence>